<dbReference type="SUPFAM" id="SSF90112">
    <property type="entry name" value="Neurotransmitter-gated ion-channel transmembrane pore"/>
    <property type="match status" value="1"/>
</dbReference>
<dbReference type="InterPro" id="IPR002394">
    <property type="entry name" value="Nicotinic_acetylcholine_rcpt"/>
</dbReference>
<feature type="transmembrane region" description="Helical" evidence="15">
    <location>
        <begin position="14"/>
        <end position="32"/>
    </location>
</feature>
<organism evidence="18 19">
    <name type="scientific">Actinia tenebrosa</name>
    <name type="common">Australian red waratah sea anemone</name>
    <dbReference type="NCBI Taxonomy" id="6105"/>
    <lineage>
        <taxon>Eukaryota</taxon>
        <taxon>Metazoa</taxon>
        <taxon>Cnidaria</taxon>
        <taxon>Anthozoa</taxon>
        <taxon>Hexacorallia</taxon>
        <taxon>Actiniaria</taxon>
        <taxon>Actiniidae</taxon>
        <taxon>Actinia</taxon>
    </lineage>
</organism>
<protein>
    <submittedName>
        <fullName evidence="19">Neuronal acetylcholine receptor subunit alpha-10-like isoform X1</fullName>
    </submittedName>
</protein>
<dbReference type="InterPro" id="IPR038050">
    <property type="entry name" value="Neuro_actylchol_rec"/>
</dbReference>
<keyword evidence="4 15" id="KW-0812">Transmembrane</keyword>
<evidence type="ECO:0000259" key="17">
    <source>
        <dbReference type="Pfam" id="PF02932"/>
    </source>
</evidence>
<evidence type="ECO:0000256" key="11">
    <source>
        <dbReference type="ARBA" id="ARBA00023180"/>
    </source>
</evidence>
<dbReference type="FunFam" id="2.70.170.10:FF:000016">
    <property type="entry name" value="Nicotinic acetylcholine receptor subunit"/>
    <property type="match status" value="1"/>
</dbReference>
<dbReference type="NCBIfam" id="TIGR00860">
    <property type="entry name" value="LIC"/>
    <property type="match status" value="1"/>
</dbReference>
<evidence type="ECO:0000256" key="5">
    <source>
        <dbReference type="ARBA" id="ARBA00022989"/>
    </source>
</evidence>
<dbReference type="Gene3D" id="2.70.170.10">
    <property type="entry name" value="Neurotransmitter-gated ion-channel ligand-binding domain"/>
    <property type="match status" value="1"/>
</dbReference>
<dbReference type="Pfam" id="PF02932">
    <property type="entry name" value="Neur_chan_memb"/>
    <property type="match status" value="1"/>
</dbReference>
<dbReference type="GeneID" id="116299522"/>
<keyword evidence="13 15" id="KW-0407">Ion channel</keyword>
<keyword evidence="12" id="KW-1071">Ligand-gated ion channel</keyword>
<dbReference type="PRINTS" id="PR00254">
    <property type="entry name" value="NICOTINICR"/>
</dbReference>
<keyword evidence="2 15" id="KW-0813">Transport</keyword>
<keyword evidence="8 15" id="KW-0472">Membrane</keyword>
<comment type="subcellular location">
    <subcellularLocation>
        <location evidence="14">Synaptic cell membrane</location>
        <topology evidence="14">Multi-pass membrane protein</topology>
    </subcellularLocation>
</comment>
<dbReference type="PANTHER" id="PTHR18945">
    <property type="entry name" value="NEUROTRANSMITTER GATED ION CHANNEL"/>
    <property type="match status" value="1"/>
</dbReference>
<feature type="domain" description="Neurotransmitter-gated ion-channel ligand-binding" evidence="16">
    <location>
        <begin position="39"/>
        <end position="247"/>
    </location>
</feature>
<dbReference type="GO" id="GO:0045211">
    <property type="term" value="C:postsynaptic membrane"/>
    <property type="evidence" value="ECO:0007669"/>
    <property type="project" value="InterPro"/>
</dbReference>
<evidence type="ECO:0000256" key="13">
    <source>
        <dbReference type="ARBA" id="ARBA00023303"/>
    </source>
</evidence>
<evidence type="ECO:0000256" key="14">
    <source>
        <dbReference type="ARBA" id="ARBA00034099"/>
    </source>
</evidence>
<dbReference type="PRINTS" id="PR00252">
    <property type="entry name" value="NRIONCHANNEL"/>
</dbReference>
<feature type="domain" description="Neurotransmitter-gated ion-channel transmembrane" evidence="17">
    <location>
        <begin position="254"/>
        <end position="516"/>
    </location>
</feature>
<name>A0A6P8I7Q0_ACTTE</name>
<evidence type="ECO:0000313" key="18">
    <source>
        <dbReference type="Proteomes" id="UP000515163"/>
    </source>
</evidence>
<evidence type="ECO:0000256" key="12">
    <source>
        <dbReference type="ARBA" id="ARBA00023286"/>
    </source>
</evidence>
<accession>A0A6P8I7Q0</accession>
<dbReference type="InterPro" id="IPR006201">
    <property type="entry name" value="Neur_channel"/>
</dbReference>
<feature type="transmembrane region" description="Helical" evidence="15">
    <location>
        <begin position="248"/>
        <end position="272"/>
    </location>
</feature>
<dbReference type="OrthoDB" id="5975154at2759"/>
<feature type="transmembrane region" description="Helical" evidence="15">
    <location>
        <begin position="500"/>
        <end position="518"/>
    </location>
</feature>
<dbReference type="RefSeq" id="XP_031564043.1">
    <property type="nucleotide sequence ID" value="XM_031708183.1"/>
</dbReference>
<dbReference type="Pfam" id="PF02931">
    <property type="entry name" value="Neur_chan_LBD"/>
    <property type="match status" value="1"/>
</dbReference>
<dbReference type="CDD" id="cd19051">
    <property type="entry name" value="LGIC_TM_cation"/>
    <property type="match status" value="1"/>
</dbReference>
<dbReference type="InterPro" id="IPR036719">
    <property type="entry name" value="Neuro-gated_channel_TM_sf"/>
</dbReference>
<keyword evidence="5 15" id="KW-1133">Transmembrane helix</keyword>
<evidence type="ECO:0000313" key="19">
    <source>
        <dbReference type="RefSeq" id="XP_031564043.1"/>
    </source>
</evidence>
<dbReference type="InterPro" id="IPR006202">
    <property type="entry name" value="Neur_chan_lig-bd"/>
</dbReference>
<evidence type="ECO:0000259" key="16">
    <source>
        <dbReference type="Pfam" id="PF02931"/>
    </source>
</evidence>
<dbReference type="AlphaFoldDB" id="A0A6P8I7Q0"/>
<keyword evidence="7 15" id="KW-0406">Ion transport</keyword>
<feature type="transmembrane region" description="Helical" evidence="15">
    <location>
        <begin position="278"/>
        <end position="297"/>
    </location>
</feature>
<keyword evidence="18" id="KW-1185">Reference proteome</keyword>
<reference evidence="19" key="1">
    <citation type="submission" date="2025-08" db="UniProtKB">
        <authorList>
            <consortium name="RefSeq"/>
        </authorList>
    </citation>
    <scope>IDENTIFICATION</scope>
    <source>
        <tissue evidence="19">Tentacle</tissue>
    </source>
</reference>
<feature type="transmembrane region" description="Helical" evidence="15">
    <location>
        <begin position="309"/>
        <end position="334"/>
    </location>
</feature>
<keyword evidence="9" id="KW-1015">Disulfide bond</keyword>
<dbReference type="GO" id="GO:0022848">
    <property type="term" value="F:acetylcholine-gated monoatomic cation-selective channel activity"/>
    <property type="evidence" value="ECO:0007669"/>
    <property type="project" value="InterPro"/>
</dbReference>
<keyword evidence="6" id="KW-0770">Synapse</keyword>
<dbReference type="SUPFAM" id="SSF63712">
    <property type="entry name" value="Nicotinic receptor ligand binding domain-like"/>
    <property type="match status" value="1"/>
</dbReference>
<dbReference type="InterPro" id="IPR006029">
    <property type="entry name" value="Neurotrans-gated_channel_TM"/>
</dbReference>
<keyword evidence="10" id="KW-0675">Receptor</keyword>
<evidence type="ECO:0000256" key="2">
    <source>
        <dbReference type="ARBA" id="ARBA00022448"/>
    </source>
</evidence>
<keyword evidence="3" id="KW-1003">Cell membrane</keyword>
<evidence type="ECO:0000256" key="4">
    <source>
        <dbReference type="ARBA" id="ARBA00022692"/>
    </source>
</evidence>
<evidence type="ECO:0000256" key="10">
    <source>
        <dbReference type="ARBA" id="ARBA00023170"/>
    </source>
</evidence>
<evidence type="ECO:0000256" key="9">
    <source>
        <dbReference type="ARBA" id="ARBA00023157"/>
    </source>
</evidence>
<dbReference type="GO" id="GO:0004888">
    <property type="term" value="F:transmembrane signaling receptor activity"/>
    <property type="evidence" value="ECO:0007669"/>
    <property type="project" value="InterPro"/>
</dbReference>
<dbReference type="Proteomes" id="UP000515163">
    <property type="component" value="Unplaced"/>
</dbReference>
<keyword evidence="11" id="KW-0325">Glycoprotein</keyword>
<proteinExistence type="inferred from homology"/>
<dbReference type="FunFam" id="1.20.58.390:FF:000073">
    <property type="entry name" value="Neuronal acetylcholine receptor subunit alpha-9-II"/>
    <property type="match status" value="1"/>
</dbReference>
<dbReference type="InterPro" id="IPR018000">
    <property type="entry name" value="Neurotransmitter_ion_chnl_CS"/>
</dbReference>
<gene>
    <name evidence="19" type="primary">LOC116299522</name>
</gene>
<evidence type="ECO:0000256" key="7">
    <source>
        <dbReference type="ARBA" id="ARBA00023065"/>
    </source>
</evidence>
<dbReference type="PROSITE" id="PS00236">
    <property type="entry name" value="NEUROTR_ION_CHANNEL"/>
    <property type="match status" value="1"/>
</dbReference>
<dbReference type="CDD" id="cd18997">
    <property type="entry name" value="LGIC_ECD_nAChR"/>
    <property type="match status" value="1"/>
</dbReference>
<evidence type="ECO:0000256" key="3">
    <source>
        <dbReference type="ARBA" id="ARBA00022475"/>
    </source>
</evidence>
<sequence>MLSTEKGFVKMSRILYSGCYLAFIAVGTFLSIQATPSPEEKLINELLQKYRQEARPAVNPNITTNVTFGMELVQLVNVNDRHQMLTTNVWVRQVWNNQLLTWDPNQYEGIMQIRLDPSKVWIPDIVLYNSASSEFSGGTEKYKTPVIVNYDGINRWYSPASFTSTCKIDVTYFPFDEQTCSMKFGSWTYEIIHLNMLPENASMRSMYIESAEWDLISAYKTRAAKLYPCCANELVDITMHVQIKRKPLFYLFNLVVPCMIILSMILLGFFLPPESGERITLSITILLAMAVFLQLVGESLPRNSETIPLLGTFYIAIMAEISISLMLTCFVLNIHYRGTGNSAQEVPVWAKILILDWLGYVLCVRRSFRNESNQQSNVPEKRFVDGRNKKGYSVSLAYEYADMNFAPSTNCHCSRCMHARGLVYNNPDRNHIHSPDMPKFIDNRFPGEASPTGSTGWKRRQNEPNLAEEISVLSNSIREREKVEKHQEDWKYFAMVMDRMFFWLYFTTIIISSLTIILRRP</sequence>
<dbReference type="InParanoid" id="A0A6P8I7Q0"/>
<evidence type="ECO:0000256" key="1">
    <source>
        <dbReference type="ARBA" id="ARBA00009237"/>
    </source>
</evidence>
<dbReference type="KEGG" id="aten:116299522"/>
<comment type="similarity">
    <text evidence="1">Belongs to the ligand-gated ion channel (TC 1.A.9) family. Acetylcholine receptor (TC 1.A.9.1) subfamily.</text>
</comment>
<dbReference type="Gene3D" id="1.20.58.390">
    <property type="entry name" value="Neurotransmitter-gated ion-channel transmembrane domain"/>
    <property type="match status" value="2"/>
</dbReference>
<evidence type="ECO:0000256" key="6">
    <source>
        <dbReference type="ARBA" id="ARBA00023018"/>
    </source>
</evidence>
<evidence type="ECO:0000256" key="8">
    <source>
        <dbReference type="ARBA" id="ARBA00023136"/>
    </source>
</evidence>
<dbReference type="InterPro" id="IPR036734">
    <property type="entry name" value="Neur_chan_lig-bd_sf"/>
</dbReference>
<evidence type="ECO:0000256" key="15">
    <source>
        <dbReference type="RuleBase" id="RU000687"/>
    </source>
</evidence>